<sequence>MPVLVTGAARPLARRLAARLLAEGGEVRAYGTGDTSPLRAAGAFVATGTADDEGRLEAALADVHTVVHVGGGLLGSDPTADVAAARVLATAAGNAGVRRVIVLSVAGASPDAADAYRRARGRIEQVIAEAAPPSVVVRTSLLDTPAMRDALATGGLPSAVRDVVVAPVTVDDLAELVVAFDRARSRATTGHLVVGADGPSRLTVGAWLERLGVRRPGRGSLVGRRLPDPDRLRLLADALLHGPWHSEPPAVLEGWGFAGLHPTPPPVGG</sequence>
<dbReference type="OrthoDB" id="9854928at2"/>
<dbReference type="Proteomes" id="UP000650511">
    <property type="component" value="Unassembled WGS sequence"/>
</dbReference>
<reference evidence="2" key="2">
    <citation type="submission" date="2020-09" db="EMBL/GenBank/DDBJ databases">
        <authorList>
            <person name="Sun Q."/>
            <person name="Zhou Y."/>
        </authorList>
    </citation>
    <scope>NUCLEOTIDE SEQUENCE</scope>
    <source>
        <strain evidence="2">CGMCC 1.14988</strain>
    </source>
</reference>
<dbReference type="RefSeq" id="WP_130650723.1">
    <property type="nucleotide sequence ID" value="NZ_BMHA01000002.1"/>
</dbReference>
<proteinExistence type="predicted"/>
<dbReference type="SUPFAM" id="SSF51735">
    <property type="entry name" value="NAD(P)-binding Rossmann-fold domains"/>
    <property type="match status" value="1"/>
</dbReference>
<reference evidence="2" key="1">
    <citation type="journal article" date="2014" name="Int. J. Syst. Evol. Microbiol.">
        <title>Complete genome sequence of Corynebacterium casei LMG S-19264T (=DSM 44701T), isolated from a smear-ripened cheese.</title>
        <authorList>
            <consortium name="US DOE Joint Genome Institute (JGI-PGF)"/>
            <person name="Walter F."/>
            <person name="Albersmeier A."/>
            <person name="Kalinowski J."/>
            <person name="Ruckert C."/>
        </authorList>
    </citation>
    <scope>NUCLEOTIDE SEQUENCE</scope>
    <source>
        <strain evidence="2">CGMCC 1.14988</strain>
    </source>
</reference>
<name>A0A8J3A680_9ACTN</name>
<dbReference type="InterPro" id="IPR036291">
    <property type="entry name" value="NAD(P)-bd_dom_sf"/>
</dbReference>
<dbReference type="Pfam" id="PF13460">
    <property type="entry name" value="NAD_binding_10"/>
    <property type="match status" value="1"/>
</dbReference>
<organism evidence="2 3">
    <name type="scientific">Egicoccus halophilus</name>
    <dbReference type="NCBI Taxonomy" id="1670830"/>
    <lineage>
        <taxon>Bacteria</taxon>
        <taxon>Bacillati</taxon>
        <taxon>Actinomycetota</taxon>
        <taxon>Nitriliruptoria</taxon>
        <taxon>Egicoccales</taxon>
        <taxon>Egicoccaceae</taxon>
        <taxon>Egicoccus</taxon>
    </lineage>
</organism>
<dbReference type="EMBL" id="BMHA01000002">
    <property type="protein sequence ID" value="GGI04226.1"/>
    <property type="molecule type" value="Genomic_DNA"/>
</dbReference>
<dbReference type="InterPro" id="IPR016040">
    <property type="entry name" value="NAD(P)-bd_dom"/>
</dbReference>
<comment type="caution">
    <text evidence="2">The sequence shown here is derived from an EMBL/GenBank/DDBJ whole genome shotgun (WGS) entry which is preliminary data.</text>
</comment>
<accession>A0A8J3A680</accession>
<dbReference type="Gene3D" id="3.40.50.720">
    <property type="entry name" value="NAD(P)-binding Rossmann-like Domain"/>
    <property type="match status" value="1"/>
</dbReference>
<evidence type="ECO:0000259" key="1">
    <source>
        <dbReference type="Pfam" id="PF13460"/>
    </source>
</evidence>
<keyword evidence="3" id="KW-1185">Reference proteome</keyword>
<dbReference type="AlphaFoldDB" id="A0A8J3A680"/>
<evidence type="ECO:0000313" key="2">
    <source>
        <dbReference type="EMBL" id="GGI04226.1"/>
    </source>
</evidence>
<feature type="domain" description="NAD(P)-binding" evidence="1">
    <location>
        <begin position="7"/>
        <end position="142"/>
    </location>
</feature>
<protein>
    <recommendedName>
        <fullName evidence="1">NAD(P)-binding domain-containing protein</fullName>
    </recommendedName>
</protein>
<evidence type="ECO:0000313" key="3">
    <source>
        <dbReference type="Proteomes" id="UP000650511"/>
    </source>
</evidence>
<gene>
    <name evidence="2" type="ORF">GCM10011354_08050</name>
</gene>